<evidence type="ECO:0000313" key="3">
    <source>
        <dbReference type="Proteomes" id="UP000184533"/>
    </source>
</evidence>
<feature type="domain" description="Polysaccharide pyruvyl transferase" evidence="1">
    <location>
        <begin position="118"/>
        <end position="251"/>
    </location>
</feature>
<evidence type="ECO:0000313" key="2">
    <source>
        <dbReference type="EMBL" id="SHE64128.1"/>
    </source>
</evidence>
<proteinExistence type="predicted"/>
<dbReference type="Pfam" id="PF04230">
    <property type="entry name" value="PS_pyruv_trans"/>
    <property type="match status" value="1"/>
</dbReference>
<reference evidence="2 3" key="1">
    <citation type="submission" date="2016-11" db="EMBL/GenBank/DDBJ databases">
        <authorList>
            <person name="Jaros S."/>
            <person name="Januszkiewicz K."/>
            <person name="Wedrychowicz H."/>
        </authorList>
    </citation>
    <scope>NUCLEOTIDE SEQUENCE [LARGE SCALE GENOMIC DNA]</scope>
    <source>
        <strain evidence="2 3">DSM 17137</strain>
    </source>
</reference>
<sequence length="310" mass="34151">MDAGVNSSVGVDETGAVPVVLPDPPRLSVVQRAKWHLNAWRSSPRSVWPDMPYPTVALSYWVPDGPEKPVNFGDELSRSIVELMLARRGATLLDSAPAQRQLLSIGSVLHMAREGATIWGTGLHGTMSACEHRYRSLDIRAVRGPVTQRFLRQRGIDAPSVFGDPALLLPVLTGKRFTPSGEHAVGFVPNLHDMEFLRTSGMRERHPDIVVIDPLRSWNTVVSEIARCQLIIASSLHGLVTAEALGIPARYVRLTEHEAKLKYYDYYNGTGRPLVYSTSIEAALQDGGMPFDGFDPGPLMDAFPYDLWGL</sequence>
<name>A0A1M4V5I6_9HYPH</name>
<dbReference type="AlphaFoldDB" id="A0A1M4V5I6"/>
<dbReference type="GO" id="GO:0016740">
    <property type="term" value="F:transferase activity"/>
    <property type="evidence" value="ECO:0007669"/>
    <property type="project" value="UniProtKB-KW"/>
</dbReference>
<dbReference type="EMBL" id="FQVC01000002">
    <property type="protein sequence ID" value="SHE64128.1"/>
    <property type="molecule type" value="Genomic_DNA"/>
</dbReference>
<dbReference type="Proteomes" id="UP000184533">
    <property type="component" value="Unassembled WGS sequence"/>
</dbReference>
<keyword evidence="2" id="KW-0808">Transferase</keyword>
<evidence type="ECO:0000259" key="1">
    <source>
        <dbReference type="Pfam" id="PF04230"/>
    </source>
</evidence>
<dbReference type="InterPro" id="IPR007345">
    <property type="entry name" value="Polysacch_pyruvyl_Trfase"/>
</dbReference>
<gene>
    <name evidence="2" type="ORF">SAMN02745223_00761</name>
</gene>
<organism evidence="2 3">
    <name type="scientific">Devosia limi DSM 17137</name>
    <dbReference type="NCBI Taxonomy" id="1121477"/>
    <lineage>
        <taxon>Bacteria</taxon>
        <taxon>Pseudomonadati</taxon>
        <taxon>Pseudomonadota</taxon>
        <taxon>Alphaproteobacteria</taxon>
        <taxon>Hyphomicrobiales</taxon>
        <taxon>Devosiaceae</taxon>
        <taxon>Devosia</taxon>
    </lineage>
</organism>
<accession>A0A1M4V5I6</accession>
<protein>
    <submittedName>
        <fullName evidence="2">Pyruvyltransferase</fullName>
    </submittedName>
</protein>